<dbReference type="Proteomes" id="UP000321261">
    <property type="component" value="Unassembled WGS sequence"/>
</dbReference>
<accession>A0A561SV25</accession>
<evidence type="ECO:0000313" key="3">
    <source>
        <dbReference type="Proteomes" id="UP000321261"/>
    </source>
</evidence>
<evidence type="ECO:0000313" key="2">
    <source>
        <dbReference type="EMBL" id="TWF78719.1"/>
    </source>
</evidence>
<comment type="caution">
    <text evidence="2">The sequence shown here is derived from an EMBL/GenBank/DDBJ whole genome shotgun (WGS) entry which is preliminary data.</text>
</comment>
<dbReference type="EMBL" id="VIWU01000001">
    <property type="protein sequence ID" value="TWF78719.1"/>
    <property type="molecule type" value="Genomic_DNA"/>
</dbReference>
<dbReference type="AlphaFoldDB" id="A0A561SV25"/>
<reference evidence="2 3" key="1">
    <citation type="submission" date="2019-06" db="EMBL/GenBank/DDBJ databases">
        <title>Sequencing the genomes of 1000 actinobacteria strains.</title>
        <authorList>
            <person name="Klenk H.-P."/>
        </authorList>
    </citation>
    <scope>NUCLEOTIDE SEQUENCE [LARGE SCALE GENOMIC DNA]</scope>
    <source>
        <strain evidence="2 3">DSM 45671</strain>
    </source>
</reference>
<gene>
    <name evidence="2" type="ORF">FHX44_114642</name>
</gene>
<feature type="region of interest" description="Disordered" evidence="1">
    <location>
        <begin position="68"/>
        <end position="93"/>
    </location>
</feature>
<name>A0A561SV25_9PSEU</name>
<protein>
    <submittedName>
        <fullName evidence="2">Uncharacterized protein</fullName>
    </submittedName>
</protein>
<dbReference type="OrthoDB" id="3576110at2"/>
<sequence length="93" mass="9793">MLDVIGPSGIAGQLARMPDVVARLLAEHVPDRKGRCRGCGFPGTGTPHVPSPCALWLVAEAASRIARHGHDGSRPMAEALTRRLVPRLPGRAG</sequence>
<proteinExistence type="predicted"/>
<dbReference type="RefSeq" id="WP_147257679.1">
    <property type="nucleotide sequence ID" value="NZ_VIWU01000001.1"/>
</dbReference>
<organism evidence="2 3">
    <name type="scientific">Pseudonocardia hierapolitana</name>
    <dbReference type="NCBI Taxonomy" id="1128676"/>
    <lineage>
        <taxon>Bacteria</taxon>
        <taxon>Bacillati</taxon>
        <taxon>Actinomycetota</taxon>
        <taxon>Actinomycetes</taxon>
        <taxon>Pseudonocardiales</taxon>
        <taxon>Pseudonocardiaceae</taxon>
        <taxon>Pseudonocardia</taxon>
    </lineage>
</organism>
<keyword evidence="3" id="KW-1185">Reference proteome</keyword>
<evidence type="ECO:0000256" key="1">
    <source>
        <dbReference type="SAM" id="MobiDB-lite"/>
    </source>
</evidence>